<keyword evidence="2" id="KW-1185">Reference proteome</keyword>
<evidence type="ECO:0000313" key="2">
    <source>
        <dbReference type="Proteomes" id="UP001065265"/>
    </source>
</evidence>
<accession>A0ABY5T1G6</accession>
<dbReference type="EMBL" id="CP092471">
    <property type="protein sequence ID" value="UVI39096.1"/>
    <property type="molecule type" value="Genomic_DNA"/>
</dbReference>
<evidence type="ECO:0000313" key="1">
    <source>
        <dbReference type="EMBL" id="UVI39096.1"/>
    </source>
</evidence>
<gene>
    <name evidence="1" type="ORF">L1F33_12790</name>
</gene>
<reference evidence="1" key="1">
    <citation type="submission" date="2022-02" db="EMBL/GenBank/DDBJ databases">
        <title>Qipengyuania spongiae sp. nov., isolated from marine sponge.</title>
        <authorList>
            <person name="Li Z."/>
            <person name="Zhang M."/>
        </authorList>
    </citation>
    <scope>NUCLEOTIDE SEQUENCE</scope>
    <source>
        <strain evidence="1">PHS-Z21</strain>
    </source>
</reference>
<dbReference type="RefSeq" id="WP_265558277.1">
    <property type="nucleotide sequence ID" value="NZ_CP092471.1"/>
</dbReference>
<organism evidence="1 2">
    <name type="scientific">Qipengyuania spongiae</name>
    <dbReference type="NCBI Taxonomy" id="2909673"/>
    <lineage>
        <taxon>Bacteria</taxon>
        <taxon>Pseudomonadati</taxon>
        <taxon>Pseudomonadota</taxon>
        <taxon>Alphaproteobacteria</taxon>
        <taxon>Sphingomonadales</taxon>
        <taxon>Erythrobacteraceae</taxon>
        <taxon>Qipengyuania</taxon>
    </lineage>
</organism>
<protein>
    <submittedName>
        <fullName evidence="1">Uncharacterized protein</fullName>
    </submittedName>
</protein>
<sequence length="285" mass="31960">MILIRTQQVDKRLHTFSQDLAEWSGMPVAFVIDERNAAVDIPAGASKVSLTETACRALGLYCPKDFAWRCGDYGLYLARVAFPDCARFWLIESDVRIAGERPEEFFAILAGSGADLLSSFMGPASEDWFWYRAAANRDLGVHKCFFPVCRLTAAAIDRMLAVRQRHGRSWARRHFWPNDEAFVATTLIGEGWSYADLNAVGGTVYDPAEFHFESVFDGDSDLPADGPPRLFHPVLFSPALEAKRARLASRDGRKGRLGRLVEKLDRRLGLSALAYRINRSRPWAS</sequence>
<dbReference type="Proteomes" id="UP001065265">
    <property type="component" value="Chromosome"/>
</dbReference>
<proteinExistence type="predicted"/>
<name>A0ABY5T1G6_9SPHN</name>